<name>A0A6J5LCY2_9CAUD</name>
<proteinExistence type="predicted"/>
<reference evidence="1" key="1">
    <citation type="submission" date="2020-04" db="EMBL/GenBank/DDBJ databases">
        <authorList>
            <person name="Chiriac C."/>
            <person name="Salcher M."/>
            <person name="Ghai R."/>
            <person name="Kavagutti S V."/>
        </authorList>
    </citation>
    <scope>NUCLEOTIDE SEQUENCE</scope>
</reference>
<protein>
    <submittedName>
        <fullName evidence="1">Uncharacterized protein</fullName>
    </submittedName>
</protein>
<evidence type="ECO:0000313" key="1">
    <source>
        <dbReference type="EMBL" id="CAB4132364.1"/>
    </source>
</evidence>
<sequence length="210" mass="23626">MADLKQLFKNQLNNPNETMGQQYSYLRDMNRTPKIEMYDLPVGINGNYNGWENRIRLSPLADDPKSTVSHELQHAVDSILDGQRLTTLKKGSSMTPQERQFVEAHQKLNEETKIPLGDLSRYRRSPGEAKAFGVGNMNYPHRGEFEGTPHLDATMATEQAILLDLAKRALKSDNAPAKAAPKTDPIDDMINSGSDVLKQFGTWATKHFQK</sequence>
<gene>
    <name evidence="1" type="ORF">UFOVP248_26</name>
</gene>
<accession>A0A6J5LCY2</accession>
<organism evidence="1">
    <name type="scientific">uncultured Caudovirales phage</name>
    <dbReference type="NCBI Taxonomy" id="2100421"/>
    <lineage>
        <taxon>Viruses</taxon>
        <taxon>Duplodnaviria</taxon>
        <taxon>Heunggongvirae</taxon>
        <taxon>Uroviricota</taxon>
        <taxon>Caudoviricetes</taxon>
        <taxon>Peduoviridae</taxon>
        <taxon>Maltschvirus</taxon>
        <taxon>Maltschvirus maltsch</taxon>
    </lineage>
</organism>
<dbReference type="EMBL" id="LR796267">
    <property type="protein sequence ID" value="CAB4132364.1"/>
    <property type="molecule type" value="Genomic_DNA"/>
</dbReference>